<dbReference type="EMBL" id="QLTT01000014">
    <property type="protein sequence ID" value="RAS59441.1"/>
    <property type="molecule type" value="Genomic_DNA"/>
</dbReference>
<evidence type="ECO:0000313" key="3">
    <source>
        <dbReference type="EMBL" id="RAS59441.1"/>
    </source>
</evidence>
<feature type="region of interest" description="Disordered" evidence="1">
    <location>
        <begin position="29"/>
        <end position="51"/>
    </location>
</feature>
<reference evidence="3 4" key="1">
    <citation type="submission" date="2018-06" db="EMBL/GenBank/DDBJ databases">
        <title>Genomic Encyclopedia of Type Strains, Phase IV (KMG-IV): sequencing the most valuable type-strain genomes for metagenomic binning, comparative biology and taxonomic classification.</title>
        <authorList>
            <person name="Goeker M."/>
        </authorList>
    </citation>
    <scope>NUCLEOTIDE SEQUENCE [LARGE SCALE GENOMIC DNA]</scope>
    <source>
        <strain evidence="3 4">DSM 45479</strain>
    </source>
</reference>
<gene>
    <name evidence="3" type="ORF">C8D87_11453</name>
</gene>
<evidence type="ECO:0000313" key="4">
    <source>
        <dbReference type="Proteomes" id="UP000248714"/>
    </source>
</evidence>
<dbReference type="Proteomes" id="UP000248714">
    <property type="component" value="Unassembled WGS sequence"/>
</dbReference>
<keyword evidence="2" id="KW-0732">Signal</keyword>
<protein>
    <recommendedName>
        <fullName evidence="5">DUF3558 domain-containing protein</fullName>
    </recommendedName>
</protein>
<name>A0ABX9DVX7_9PSEU</name>
<evidence type="ECO:0000256" key="2">
    <source>
        <dbReference type="SAM" id="SignalP"/>
    </source>
</evidence>
<keyword evidence="4" id="KW-1185">Reference proteome</keyword>
<dbReference type="RefSeq" id="WP_112231850.1">
    <property type="nucleotide sequence ID" value="NZ_QLTT01000014.1"/>
</dbReference>
<sequence length="242" mass="25934">MSRRLTAVVLAATAATALISGCTSILPGTAKPESASSSPREPGTNCKRSANPEQCVEWVDTKPKQGQDLLAQSTQDELITAYMLCSAVPTEVWDELLGPGHYRFIGQGPTCTISSDDNRKTPDGKFAPVVEVEIAVWAKDPLATDLAILRGKKELAENVSEFTIAGKPVMRYGTPEDADGVGRDKEELSIAALGDVNAPGVLRVRQTLRAPRGTSYDAPIDRAPLTSMRDVVVTELLKVLFP</sequence>
<dbReference type="PROSITE" id="PS51257">
    <property type="entry name" value="PROKAR_LIPOPROTEIN"/>
    <property type="match status" value="1"/>
</dbReference>
<feature type="chain" id="PRO_5047192366" description="DUF3558 domain-containing protein" evidence="2">
    <location>
        <begin position="21"/>
        <end position="242"/>
    </location>
</feature>
<proteinExistence type="predicted"/>
<accession>A0ABX9DVX7</accession>
<feature type="signal peptide" evidence="2">
    <location>
        <begin position="1"/>
        <end position="20"/>
    </location>
</feature>
<comment type="caution">
    <text evidence="3">The sequence shown here is derived from an EMBL/GenBank/DDBJ whole genome shotgun (WGS) entry which is preliminary data.</text>
</comment>
<evidence type="ECO:0000256" key="1">
    <source>
        <dbReference type="SAM" id="MobiDB-lite"/>
    </source>
</evidence>
<evidence type="ECO:0008006" key="5">
    <source>
        <dbReference type="Google" id="ProtNLM"/>
    </source>
</evidence>
<organism evidence="3 4">
    <name type="scientific">Lentzea atacamensis</name>
    <dbReference type="NCBI Taxonomy" id="531938"/>
    <lineage>
        <taxon>Bacteria</taxon>
        <taxon>Bacillati</taxon>
        <taxon>Actinomycetota</taxon>
        <taxon>Actinomycetes</taxon>
        <taxon>Pseudonocardiales</taxon>
        <taxon>Pseudonocardiaceae</taxon>
        <taxon>Lentzea</taxon>
    </lineage>
</organism>